<dbReference type="EMBL" id="JBHMAF010000017">
    <property type="protein sequence ID" value="MFB9757575.1"/>
    <property type="molecule type" value="Genomic_DNA"/>
</dbReference>
<dbReference type="Proteomes" id="UP001589609">
    <property type="component" value="Unassembled WGS sequence"/>
</dbReference>
<feature type="transmembrane region" description="Helical" evidence="1">
    <location>
        <begin position="126"/>
        <end position="147"/>
    </location>
</feature>
<comment type="caution">
    <text evidence="2">The sequence shown here is derived from an EMBL/GenBank/DDBJ whole genome shotgun (WGS) entry which is preliminary data.</text>
</comment>
<protein>
    <submittedName>
        <fullName evidence="2">Uncharacterized protein</fullName>
    </submittedName>
</protein>
<reference evidence="2 3" key="1">
    <citation type="submission" date="2024-09" db="EMBL/GenBank/DDBJ databases">
        <authorList>
            <person name="Sun Q."/>
            <person name="Mori K."/>
        </authorList>
    </citation>
    <scope>NUCLEOTIDE SEQUENCE [LARGE SCALE GENOMIC DNA]</scope>
    <source>
        <strain evidence="2 3">JCM 11201</strain>
    </source>
</reference>
<evidence type="ECO:0000256" key="1">
    <source>
        <dbReference type="SAM" id="Phobius"/>
    </source>
</evidence>
<organism evidence="2 3">
    <name type="scientific">Ectobacillus funiculus</name>
    <dbReference type="NCBI Taxonomy" id="137993"/>
    <lineage>
        <taxon>Bacteria</taxon>
        <taxon>Bacillati</taxon>
        <taxon>Bacillota</taxon>
        <taxon>Bacilli</taxon>
        <taxon>Bacillales</taxon>
        <taxon>Bacillaceae</taxon>
        <taxon>Ectobacillus</taxon>
    </lineage>
</organism>
<evidence type="ECO:0000313" key="3">
    <source>
        <dbReference type="Proteomes" id="UP001589609"/>
    </source>
</evidence>
<keyword evidence="1" id="KW-0472">Membrane</keyword>
<dbReference type="RefSeq" id="WP_379947885.1">
    <property type="nucleotide sequence ID" value="NZ_JBHMAF010000017.1"/>
</dbReference>
<gene>
    <name evidence="2" type="ORF">ACFFMS_03335</name>
</gene>
<evidence type="ECO:0000313" key="2">
    <source>
        <dbReference type="EMBL" id="MFB9757575.1"/>
    </source>
</evidence>
<keyword evidence="1" id="KW-1133">Transmembrane helix</keyword>
<proteinExistence type="predicted"/>
<accession>A0ABV5WAF9</accession>
<keyword evidence="1" id="KW-0812">Transmembrane</keyword>
<name>A0ABV5WAF9_9BACI</name>
<sequence>MDTHKKIEKLLWGIALPGFGQLLNGKYIKGITLILLEFIVNTKAHLNLIILYSFKGQIVRSIEATDYPWLMFYPCLYMFGMWDAYKDGGHTTPYAYLPFAMGAFWGTVGIIYSADLKLFGILFGPVWLPMLFAFLGIATGIVIYKLLRKSKVKEVREGL</sequence>
<keyword evidence="3" id="KW-1185">Reference proteome</keyword>
<feature type="transmembrane region" description="Helical" evidence="1">
    <location>
        <begin position="94"/>
        <end position="114"/>
    </location>
</feature>